<keyword evidence="2" id="KW-1185">Reference proteome</keyword>
<dbReference type="EMBL" id="UXAT02000053">
    <property type="protein sequence ID" value="VUX47938.1"/>
    <property type="molecule type" value="Genomic_DNA"/>
</dbReference>
<dbReference type="PANTHER" id="PTHR41260:SF1">
    <property type="entry name" value="PROTEIN ECSC"/>
    <property type="match status" value="1"/>
</dbReference>
<dbReference type="InterPro" id="IPR024787">
    <property type="entry name" value="EcsC"/>
</dbReference>
<accession>A0A564WIZ6</accession>
<evidence type="ECO:0000313" key="1">
    <source>
        <dbReference type="EMBL" id="VUX47938.1"/>
    </source>
</evidence>
<comment type="caution">
    <text evidence="1">The sequence shown here is derived from an EMBL/GenBank/DDBJ whole genome shotgun (WGS) entry which is preliminary data.</text>
</comment>
<dbReference type="Pfam" id="PF12787">
    <property type="entry name" value="EcsC"/>
    <property type="match status" value="1"/>
</dbReference>
<name>A0A564WIZ6_9PROT</name>
<proteinExistence type="predicted"/>
<dbReference type="AlphaFoldDB" id="A0A564WIZ6"/>
<evidence type="ECO:0000313" key="2">
    <source>
        <dbReference type="Proteomes" id="UP000326641"/>
    </source>
</evidence>
<reference evidence="1" key="1">
    <citation type="submission" date="2018-11" db="EMBL/GenBank/DDBJ databases">
        <authorList>
            <person name="Onetto C."/>
        </authorList>
    </citation>
    <scope>NUCLEOTIDE SEQUENCE [LARGE SCALE GENOMIC DNA]</scope>
</reference>
<sequence>MVISADEQAELARAFEALEHPSFAARLANAIGRPIEGALQYLPRRWHDRVHAAAEKAIGKTFLVALDSMDARPSTRRHNALHHLAVAATGSLGGYLGLPALAAELPVTTLIMLRSIADVARSHGEDLDTTEARLACLEVFALGGRSGEDRYAEIGYYEVRLALSLHFTPLAGQLAKAGAGVAALPGAVDLVRSIAARFGVVITDKAAVQMVPIMGALTGAAINTLFLKHFQDIADGHFTIRRLERKHGADTVEAAYRAAASVASARGGPASAEPVVPLTAGAAPA</sequence>
<gene>
    <name evidence="1" type="ORF">DF3PA_80098</name>
</gene>
<organism evidence="1 2">
    <name type="scientific">Candidatus Defluviicoccus seviourii</name>
    <dbReference type="NCBI Taxonomy" id="2565273"/>
    <lineage>
        <taxon>Bacteria</taxon>
        <taxon>Pseudomonadati</taxon>
        <taxon>Pseudomonadota</taxon>
        <taxon>Alphaproteobacteria</taxon>
        <taxon>Rhodospirillales</taxon>
        <taxon>Rhodospirillaceae</taxon>
        <taxon>Defluviicoccus</taxon>
    </lineage>
</organism>
<dbReference type="PANTHER" id="PTHR41260">
    <property type="entry name" value="PROTEIN ECSC"/>
    <property type="match status" value="1"/>
</dbReference>
<protein>
    <recommendedName>
        <fullName evidence="3">Peptidase</fullName>
    </recommendedName>
</protein>
<evidence type="ECO:0008006" key="3">
    <source>
        <dbReference type="Google" id="ProtNLM"/>
    </source>
</evidence>
<dbReference type="Proteomes" id="UP000326641">
    <property type="component" value="Unassembled WGS sequence"/>
</dbReference>